<evidence type="ECO:0000313" key="3">
    <source>
        <dbReference type="Proteomes" id="UP000324870"/>
    </source>
</evidence>
<keyword evidence="1" id="KW-1133">Transmembrane helix</keyword>
<sequence>MNTKTFTKRSARHVSKGFALIATITLMMLLALLSVGLLTIASSQVRISEKQLAAAEAKSLARFSLEVSLGQLQCELGPDQRVSANSGILSSGTSEGSSPYILGAWNSWDTWLNRNNSSGMSIASTYDTGRSSMFRRWLISDPDLRRLSTLEAGKNLLGQRTRSNRNFRSVCLLGPGTAGTPVGARNQDKKEIYARLVRVDDFSRNTGLKKNANNRKNIAWWITPENQKARINLMPHASQESTDTLTVLRSTWDTPGPDLDTLN</sequence>
<keyword evidence="1" id="KW-0812">Transmembrane</keyword>
<accession>A0ABQ6RZA7</accession>
<evidence type="ECO:0008006" key="4">
    <source>
        <dbReference type="Google" id="ProtNLM"/>
    </source>
</evidence>
<feature type="transmembrane region" description="Helical" evidence="1">
    <location>
        <begin position="20"/>
        <end position="41"/>
    </location>
</feature>
<gene>
    <name evidence="2" type="ORF">F2A26_15415</name>
</gene>
<feature type="non-terminal residue" evidence="2">
    <location>
        <position position="263"/>
    </location>
</feature>
<evidence type="ECO:0000256" key="1">
    <source>
        <dbReference type="SAM" id="Phobius"/>
    </source>
</evidence>
<comment type="caution">
    <text evidence="2">The sequence shown here is derived from an EMBL/GenBank/DDBJ whole genome shotgun (WGS) entry which is preliminary data.</text>
</comment>
<keyword evidence="1" id="KW-0472">Membrane</keyword>
<name>A0ABQ6RZA7_9BACT</name>
<dbReference type="Proteomes" id="UP000324870">
    <property type="component" value="Unassembled WGS sequence"/>
</dbReference>
<keyword evidence="3" id="KW-1185">Reference proteome</keyword>
<organism evidence="2 3">
    <name type="scientific">Alistipes finegoldii</name>
    <dbReference type="NCBI Taxonomy" id="214856"/>
    <lineage>
        <taxon>Bacteria</taxon>
        <taxon>Pseudomonadati</taxon>
        <taxon>Bacteroidota</taxon>
        <taxon>Bacteroidia</taxon>
        <taxon>Bacteroidales</taxon>
        <taxon>Rikenellaceae</taxon>
        <taxon>Alistipes</taxon>
    </lineage>
</organism>
<reference evidence="2 3" key="1">
    <citation type="journal article" date="2019" name="Nat. Med.">
        <title>A library of human gut bacterial isolates paired with longitudinal multiomics data enables mechanistic microbiome research.</title>
        <authorList>
            <person name="Poyet M."/>
            <person name="Groussin M."/>
            <person name="Gibbons S.M."/>
            <person name="Avila-Pacheco J."/>
            <person name="Jiang X."/>
            <person name="Kearney S.M."/>
            <person name="Perrotta A.R."/>
            <person name="Berdy B."/>
            <person name="Zhao S."/>
            <person name="Lieberman T.D."/>
            <person name="Swanson P.K."/>
            <person name="Smith M."/>
            <person name="Roesemann S."/>
            <person name="Alexander J.E."/>
            <person name="Rich S.A."/>
            <person name="Livny J."/>
            <person name="Vlamakis H."/>
            <person name="Clish C."/>
            <person name="Bullock K."/>
            <person name="Deik A."/>
            <person name="Scott J."/>
            <person name="Pierce K.A."/>
            <person name="Xavier R.J."/>
            <person name="Alm E.J."/>
        </authorList>
    </citation>
    <scope>NUCLEOTIDE SEQUENCE [LARGE SCALE GENOMIC DNA]</scope>
    <source>
        <strain evidence="2 3">BIOML-A1</strain>
    </source>
</reference>
<protein>
    <recommendedName>
        <fullName evidence="4">Tfp pilus assembly protein PilX</fullName>
    </recommendedName>
</protein>
<evidence type="ECO:0000313" key="2">
    <source>
        <dbReference type="EMBL" id="KAA3156955.1"/>
    </source>
</evidence>
<dbReference type="EMBL" id="VVND01000113">
    <property type="protein sequence ID" value="KAA3156955.1"/>
    <property type="molecule type" value="Genomic_DNA"/>
</dbReference>
<proteinExistence type="predicted"/>